<organism evidence="1">
    <name type="scientific">Wuchereria bancrofti</name>
    <dbReference type="NCBI Taxonomy" id="6293"/>
    <lineage>
        <taxon>Eukaryota</taxon>
        <taxon>Metazoa</taxon>
        <taxon>Ecdysozoa</taxon>
        <taxon>Nematoda</taxon>
        <taxon>Chromadorea</taxon>
        <taxon>Rhabditida</taxon>
        <taxon>Spirurina</taxon>
        <taxon>Spiruromorpha</taxon>
        <taxon>Filarioidea</taxon>
        <taxon>Onchocercidae</taxon>
        <taxon>Wuchereria</taxon>
    </lineage>
</organism>
<protein>
    <submittedName>
        <fullName evidence="1">Uncharacterized protein</fullName>
    </submittedName>
</protein>
<proteinExistence type="predicted"/>
<dbReference type="WBParaSite" id="maker-PairedContig_2292-snap-gene-0.2-mRNA-1">
    <property type="protein sequence ID" value="maker-PairedContig_2292-snap-gene-0.2-mRNA-1"/>
    <property type="gene ID" value="maker-PairedContig_2292-snap-gene-0.2"/>
</dbReference>
<evidence type="ECO:0000313" key="1">
    <source>
        <dbReference type="WBParaSite" id="maker-PairedContig_2292-snap-gene-0.2-mRNA-1"/>
    </source>
</evidence>
<name>A0A1I8EIJ7_WUCBA</name>
<reference evidence="1" key="1">
    <citation type="submission" date="2016-11" db="UniProtKB">
        <authorList>
            <consortium name="WormBaseParasite"/>
        </authorList>
    </citation>
    <scope>IDENTIFICATION</scope>
    <source>
        <strain evidence="1">pt0022</strain>
    </source>
</reference>
<dbReference type="AlphaFoldDB" id="A0A1I8EIJ7"/>
<accession>A0A1I8EIJ7</accession>
<sequence length="197" mass="22956">RSSCKRKQLGFLKAGPSIIRDEFSGSTKVDERDEVGKEKNLKPSYNSMDFDEFSDFNDEFEIENHPKLDAVKTNEKNQFSSYREFHKLIHSYASSFLEGNSWIIFQDFDIKSLYYIDAEFSSSDDTEFSPNNHSDFPRSKDESIAAFKNILKRNDPEYQFHTGLFFEDGISALVSYFYGGLKIAEFILTESYCFIKY</sequence>